<evidence type="ECO:0000313" key="1">
    <source>
        <dbReference type="EnsemblPlants" id="AVESA.00010b.r2.7AG1208110.1.CDS"/>
    </source>
</evidence>
<evidence type="ECO:0000313" key="2">
    <source>
        <dbReference type="Proteomes" id="UP001732700"/>
    </source>
</evidence>
<reference evidence="1" key="1">
    <citation type="submission" date="2021-05" db="EMBL/GenBank/DDBJ databases">
        <authorList>
            <person name="Scholz U."/>
            <person name="Mascher M."/>
            <person name="Fiebig A."/>
        </authorList>
    </citation>
    <scope>NUCLEOTIDE SEQUENCE [LARGE SCALE GENOMIC DNA]</scope>
</reference>
<reference evidence="1" key="2">
    <citation type="submission" date="2025-09" db="UniProtKB">
        <authorList>
            <consortium name="EnsemblPlants"/>
        </authorList>
    </citation>
    <scope>IDENTIFICATION</scope>
</reference>
<proteinExistence type="predicted"/>
<organism evidence="1 2">
    <name type="scientific">Avena sativa</name>
    <name type="common">Oat</name>
    <dbReference type="NCBI Taxonomy" id="4498"/>
    <lineage>
        <taxon>Eukaryota</taxon>
        <taxon>Viridiplantae</taxon>
        <taxon>Streptophyta</taxon>
        <taxon>Embryophyta</taxon>
        <taxon>Tracheophyta</taxon>
        <taxon>Spermatophyta</taxon>
        <taxon>Magnoliopsida</taxon>
        <taxon>Liliopsida</taxon>
        <taxon>Poales</taxon>
        <taxon>Poaceae</taxon>
        <taxon>BOP clade</taxon>
        <taxon>Pooideae</taxon>
        <taxon>Poodae</taxon>
        <taxon>Poeae</taxon>
        <taxon>Poeae Chloroplast Group 1 (Aveneae type)</taxon>
        <taxon>Aveninae</taxon>
        <taxon>Avena</taxon>
    </lineage>
</organism>
<dbReference type="Proteomes" id="UP001732700">
    <property type="component" value="Chromosome 7A"/>
</dbReference>
<keyword evidence="2" id="KW-1185">Reference proteome</keyword>
<protein>
    <submittedName>
        <fullName evidence="1">Uncharacterized protein</fullName>
    </submittedName>
</protein>
<name>A0ACD5ZKU7_AVESA</name>
<sequence>MAATSCGAAPDAASTDAGGAPSRMVRALSRVRDVLEPVGETLAVVSSVLGVAVGVMEIIQDVRYIVDSARGALDRGDGVDPPGEGGGLVNLADDPLNSSSKGLAPVNGDRTGSSVRAKLESKLIRTGERSYHNQCKLNCQTQRDIPFENLPEDVIRTIFSQLPLQDLVRTSALSSKWRIMWTICPKLRFDGGRLCGNDTYKIQQCTQKFIDNVNTVLQQHEGNLVDTLEVKIEFSSMLVNHLNNWVRFATEHLTKNLTFDLAMVEFGGRNDHYIFPIEFLDIETLSRLEQIQLSFVSLELPSQFSGWPNLKKLDLHLLRISREDLQDMLSSCPSLEWLSLVRCHLNDELKLDRPFTRLIYLQVAHCQITKIQLRAVNLKTFIYRGRQLPLDLSHVKELETVNTCFFDVTFEYALTVLPSELPSVRNLHMQAHLLLKSPWLLENSCKFFMLKHLKLLMFHLHEDMHNILSLASFLKAAPLVEKFEIDFNIFGLINDLETDSLRSLPSCPYNYLRDVCITGYQGDIGQLELVVHIVQNAPALEVLTIDRTTRRGAHVNRHSGERPGIAVRRHLEGKILPTTKLEII</sequence>
<dbReference type="EnsemblPlants" id="AVESA.00010b.r2.7AG1208110.1">
    <property type="protein sequence ID" value="AVESA.00010b.r2.7AG1208110.1.CDS"/>
    <property type="gene ID" value="AVESA.00010b.r2.7AG1208110"/>
</dbReference>
<accession>A0ACD5ZKU7</accession>